<proteinExistence type="inferred from homology"/>
<protein>
    <recommendedName>
        <fullName evidence="7">DUF1740-domain-containing protein</fullName>
    </recommendedName>
</protein>
<comment type="caution">
    <text evidence="5">The sequence shown here is derived from an EMBL/GenBank/DDBJ whole genome shotgun (WGS) entry which is preliminary data.</text>
</comment>
<dbReference type="PANTHER" id="PTHR13471">
    <property type="entry name" value="TETRATRICOPEPTIDE-LIKE HELICAL"/>
    <property type="match status" value="1"/>
</dbReference>
<evidence type="ECO:0000313" key="5">
    <source>
        <dbReference type="EMBL" id="KAF9886856.1"/>
    </source>
</evidence>
<dbReference type="GO" id="GO:1902369">
    <property type="term" value="P:negative regulation of RNA catabolic process"/>
    <property type="evidence" value="ECO:0007669"/>
    <property type="project" value="TreeGrafter"/>
</dbReference>
<dbReference type="InterPro" id="IPR013633">
    <property type="entry name" value="NRDE-2"/>
</dbReference>
<gene>
    <name evidence="5" type="ORF">FE257_010979</name>
</gene>
<feature type="compositionally biased region" description="Basic and acidic residues" evidence="4">
    <location>
        <begin position="27"/>
        <end position="41"/>
    </location>
</feature>
<evidence type="ECO:0000256" key="1">
    <source>
        <dbReference type="ARBA" id="ARBA00004123"/>
    </source>
</evidence>
<organism evidence="5 6">
    <name type="scientific">Aspergillus nanangensis</name>
    <dbReference type="NCBI Taxonomy" id="2582783"/>
    <lineage>
        <taxon>Eukaryota</taxon>
        <taxon>Fungi</taxon>
        <taxon>Dikarya</taxon>
        <taxon>Ascomycota</taxon>
        <taxon>Pezizomycotina</taxon>
        <taxon>Eurotiomycetes</taxon>
        <taxon>Eurotiomycetidae</taxon>
        <taxon>Eurotiales</taxon>
        <taxon>Aspergillaceae</taxon>
        <taxon>Aspergillus</taxon>
        <taxon>Aspergillus subgen. Circumdati</taxon>
    </lineage>
</organism>
<accession>A0AAD4GRS4</accession>
<name>A0AAD4GRS4_ASPNN</name>
<dbReference type="PANTHER" id="PTHR13471:SF0">
    <property type="entry name" value="NUCLEAR EXOSOME REGULATOR NRDE2"/>
    <property type="match status" value="1"/>
</dbReference>
<dbReference type="EMBL" id="VCAU01000070">
    <property type="protein sequence ID" value="KAF9886856.1"/>
    <property type="molecule type" value="Genomic_DNA"/>
</dbReference>
<evidence type="ECO:0000256" key="4">
    <source>
        <dbReference type="SAM" id="MobiDB-lite"/>
    </source>
</evidence>
<keyword evidence="6" id="KW-1185">Reference proteome</keyword>
<dbReference type="Proteomes" id="UP001194746">
    <property type="component" value="Unassembled WGS sequence"/>
</dbReference>
<feature type="compositionally biased region" description="Basic residues" evidence="4">
    <location>
        <begin position="42"/>
        <end position="74"/>
    </location>
</feature>
<reference evidence="5" key="1">
    <citation type="journal article" date="2019" name="Beilstein J. Org. Chem.">
        <title>Nanangenines: drimane sesquiterpenoids as the dominant metabolite cohort of a novel Australian fungus, Aspergillus nanangensis.</title>
        <authorList>
            <person name="Lacey H.J."/>
            <person name="Gilchrist C.L.M."/>
            <person name="Crombie A."/>
            <person name="Kalaitzis J.A."/>
            <person name="Vuong D."/>
            <person name="Rutledge P.J."/>
            <person name="Turner P."/>
            <person name="Pitt J.I."/>
            <person name="Lacey E."/>
            <person name="Chooi Y.H."/>
            <person name="Piggott A.M."/>
        </authorList>
    </citation>
    <scope>NUCLEOTIDE SEQUENCE</scope>
    <source>
        <strain evidence="5">MST-FP2251</strain>
    </source>
</reference>
<evidence type="ECO:0000313" key="6">
    <source>
        <dbReference type="Proteomes" id="UP001194746"/>
    </source>
</evidence>
<evidence type="ECO:0008006" key="7">
    <source>
        <dbReference type="Google" id="ProtNLM"/>
    </source>
</evidence>
<feature type="region of interest" description="Disordered" evidence="4">
    <location>
        <begin position="1"/>
        <end position="98"/>
    </location>
</feature>
<comment type="subcellular location">
    <subcellularLocation>
        <location evidence="1">Nucleus</location>
    </subcellularLocation>
</comment>
<dbReference type="GO" id="GO:0071013">
    <property type="term" value="C:catalytic step 2 spliceosome"/>
    <property type="evidence" value="ECO:0007669"/>
    <property type="project" value="TreeGrafter"/>
</dbReference>
<keyword evidence="3" id="KW-0539">Nucleus</keyword>
<evidence type="ECO:0000256" key="2">
    <source>
        <dbReference type="ARBA" id="ARBA00009265"/>
    </source>
</evidence>
<dbReference type="SUPFAM" id="SSF48452">
    <property type="entry name" value="TPR-like"/>
    <property type="match status" value="1"/>
</dbReference>
<reference evidence="5" key="2">
    <citation type="submission" date="2020-02" db="EMBL/GenBank/DDBJ databases">
        <authorList>
            <person name="Gilchrist C.L.M."/>
            <person name="Chooi Y.-H."/>
        </authorList>
    </citation>
    <scope>NUCLEOTIDE SEQUENCE</scope>
    <source>
        <strain evidence="5">MST-FP2251</strain>
    </source>
</reference>
<feature type="region of interest" description="Disordered" evidence="4">
    <location>
        <begin position="202"/>
        <end position="267"/>
    </location>
</feature>
<dbReference type="GO" id="GO:0031048">
    <property type="term" value="P:regulatory ncRNA-mediated heterochromatin formation"/>
    <property type="evidence" value="ECO:0007669"/>
    <property type="project" value="TreeGrafter"/>
</dbReference>
<evidence type="ECO:0000256" key="3">
    <source>
        <dbReference type="ARBA" id="ARBA00023242"/>
    </source>
</evidence>
<dbReference type="AlphaFoldDB" id="A0AAD4GRS4"/>
<dbReference type="Gene3D" id="1.25.40.10">
    <property type="entry name" value="Tetratricopeptide repeat domain"/>
    <property type="match status" value="1"/>
</dbReference>
<feature type="compositionally biased region" description="Basic and acidic residues" evidence="4">
    <location>
        <begin position="1"/>
        <end position="11"/>
    </location>
</feature>
<dbReference type="InterPro" id="IPR011990">
    <property type="entry name" value="TPR-like_helical_dom_sf"/>
</dbReference>
<sequence>MDPSHPQEKKSIPRFASFKPRPAPPPEADRPSERERQDRSSHRSTRRHSRHRSHRDRSRSRERRRERHDHRHSRKDGDHSSREQIPAPASPRSIVNTPKDDVPELYIVDTKGDKFNVLYGTINRYSIPLYYRFGRGSVLGLPPSHKIDRDTAEGDTIVVKADAWRTNGSKVKANNLLAGLRKQRTKLLRIRQTAADTTVSISDDYLPLNGSGSKHKEPEDVDSEDDKYAYRSIRGKAKPEDMLPSDLEQVSDSGSGGEGGRVDPDKDIQKRNVELTRHVDQNPTDIATWLHLIDHQELLLRGSERESSTLTYAEKKSLADIKLSLYEKALKKVGQNPSRDKLLLGLLEEGAKLWDTKKLSAQWRSLLKSNSHFITLWVKYLDFRQTEFLDFTYEKCLATFLECFKLIRSAPDNPKKGYIQAYLFLRLTLFIREAGFTEHAVGLWQSVLELSFFQPENLDETNALPALMDFWDSEVARIGELGAKGWSRGNHLVSPRVFHPESTINTKSLLASWVDCERERIVNARLPGRSLDEEDDPYRVVLSSDIQEIVSLVWTAESTHALVDGFLYYCHLPPIITTGNVETTCRWVGDGFLRNDFTSSSDYTLEEWLSKSSTGDETSGAPFLSFHHQNFIHTLGTLFTERETWFYSLGAWVKGTVDRQSDITPEWARRTLRLLVESMPQNDELAEYSLAVEFACNRKEAKKYAKSLLKKRSSNLRLYNAYAVIERRLGNHTAADHVWTTTLSMSKTFSDYGKLDTIVLWGTWIWELLEARDIAHASHVLISMPQNDVDLKAFSNASDQTVFTATSLLKIRNFLSETMENVLANKKAGAFVACVDCQAIQLYLTHSLDLTSPLESYQNAFKRLSALPPQDHAFIVYTTELLYQSRARLLYHHVRTNGVYKPSTIRSILSESISSFPHNTIFLSLFAWNEARFRIEERVRDTIKNITTETRNRHTLTTAQVPITSHLFSIYIEMIRPVYAGSTVHSVRAAFEKAIGDQETSAHHNTLSTARSNLSLWKLYILFELSHNDIHRAMDIFYRGMRACPWSKELIMVAFSHLRADVVQAHHPSRKGDGMGFDELRRVYNVLVEKELRIHIDIEDQLDDMMDQMHRSSALGLPFVMPVDADSEDEQMQL</sequence>
<dbReference type="Pfam" id="PF08424">
    <property type="entry name" value="NRDE-2"/>
    <property type="match status" value="1"/>
</dbReference>
<comment type="similarity">
    <text evidence="2">Belongs to the NRDE2 family.</text>
</comment>